<dbReference type="InterPro" id="IPR011010">
    <property type="entry name" value="DNA_brk_join_enz"/>
</dbReference>
<dbReference type="InterPro" id="IPR013500">
    <property type="entry name" value="TopoI_cat_euk"/>
</dbReference>
<feature type="region of interest" description="Disordered" evidence="1">
    <location>
        <begin position="1"/>
        <end position="36"/>
    </location>
</feature>
<dbReference type="GO" id="GO:0003677">
    <property type="term" value="F:DNA binding"/>
    <property type="evidence" value="ECO:0007669"/>
    <property type="project" value="InterPro"/>
</dbReference>
<name>A0AB39TWD6_9ACTN</name>
<protein>
    <submittedName>
        <fullName evidence="4">DNA topoisomerase IB</fullName>
    </submittedName>
</protein>
<gene>
    <name evidence="4" type="ORF">AB2U05_35220</name>
</gene>
<organism evidence="4">
    <name type="scientific">Streptomyces sp. Y1</name>
    <dbReference type="NCBI Taxonomy" id="3238634"/>
    <lineage>
        <taxon>Bacteria</taxon>
        <taxon>Bacillati</taxon>
        <taxon>Actinomycetota</taxon>
        <taxon>Actinomycetes</taxon>
        <taxon>Kitasatosporales</taxon>
        <taxon>Streptomycetaceae</taxon>
        <taxon>Streptomyces</taxon>
    </lineage>
</organism>
<dbReference type="Gene3D" id="3.30.66.10">
    <property type="entry name" value="DNA topoisomerase I domain"/>
    <property type="match status" value="1"/>
</dbReference>
<feature type="domain" description="DNA topoisomerase IB N-terminal" evidence="3">
    <location>
        <begin position="28"/>
        <end position="76"/>
    </location>
</feature>
<dbReference type="SUPFAM" id="SSF55869">
    <property type="entry name" value="DNA topoisomerase I domain"/>
    <property type="match status" value="1"/>
</dbReference>
<dbReference type="RefSeq" id="WP_369185522.1">
    <property type="nucleotide sequence ID" value="NZ_CP163445.1"/>
</dbReference>
<accession>A0AB39TWD6</accession>
<dbReference type="GO" id="GO:0003917">
    <property type="term" value="F:DNA topoisomerase type I (single strand cut, ATP-independent) activity"/>
    <property type="evidence" value="ECO:0007669"/>
    <property type="project" value="InterPro"/>
</dbReference>
<evidence type="ECO:0000256" key="1">
    <source>
        <dbReference type="SAM" id="MobiDB-lite"/>
    </source>
</evidence>
<dbReference type="Pfam" id="PF01028">
    <property type="entry name" value="Topoisom_I"/>
    <property type="match status" value="1"/>
</dbReference>
<dbReference type="GO" id="GO:0006265">
    <property type="term" value="P:DNA topological change"/>
    <property type="evidence" value="ECO:0007669"/>
    <property type="project" value="InterPro"/>
</dbReference>
<feature type="compositionally biased region" description="Polar residues" evidence="1">
    <location>
        <begin position="1"/>
        <end position="11"/>
    </location>
</feature>
<sequence length="348" mass="38108">MTSRTRTTALTGSDPHGPGWRRVRRGRGFGYRDADGSPVGDPRAIARVKALAIPPAWTDVWICPHPRGHLQAVGTDAAGRRQYLYHPDFRAQQERAKHDHVLAVAPALPGLRRRAEEDLARRGLGPERVLGCATRLLDLGFFRIGAPGYERDNGSYGLTTLRRDQVSVRRDRIHFAYRAKSGRERDLVLTDRTTATAVRALLRRPDPGARLLAFRQGRVFADVDAARLNGYLREHSGTDLSAKDSRTWHATVLAAVGLAVSWPVAGRSPGARRRAAARVVREVADYLGDTPAVCRASYLNPRLFELYDQGVTLAPALRNLAPGDGLGLPGTGEEVERAVVELLTGKGC</sequence>
<dbReference type="PROSITE" id="PS52038">
    <property type="entry name" value="TOPO_IB_2"/>
    <property type="match status" value="1"/>
</dbReference>
<proteinExistence type="predicted"/>
<evidence type="ECO:0000259" key="3">
    <source>
        <dbReference type="Pfam" id="PF21338"/>
    </source>
</evidence>
<dbReference type="InterPro" id="IPR035447">
    <property type="entry name" value="DNA_topo_I_N_sf"/>
</dbReference>
<dbReference type="Gene3D" id="3.90.15.10">
    <property type="entry name" value="Topoisomerase I, Chain A, domain 3"/>
    <property type="match status" value="1"/>
</dbReference>
<dbReference type="Pfam" id="PF21338">
    <property type="entry name" value="Top1B_N_bact"/>
    <property type="match status" value="1"/>
</dbReference>
<dbReference type="InterPro" id="IPR049331">
    <property type="entry name" value="Top1B_N_bact"/>
</dbReference>
<dbReference type="SUPFAM" id="SSF56349">
    <property type="entry name" value="DNA breaking-rejoining enzymes"/>
    <property type="match status" value="1"/>
</dbReference>
<feature type="domain" description="DNA topoisomerase I catalytic core eukaryotic-type" evidence="2">
    <location>
        <begin position="88"/>
        <end position="293"/>
    </location>
</feature>
<dbReference type="InterPro" id="IPR014711">
    <property type="entry name" value="TopoI_cat_a-hlx-sub_euk"/>
</dbReference>
<dbReference type="Gene3D" id="1.10.132.120">
    <property type="match status" value="1"/>
</dbReference>
<evidence type="ECO:0000313" key="4">
    <source>
        <dbReference type="EMBL" id="XDQ83389.1"/>
    </source>
</evidence>
<dbReference type="EMBL" id="CP163445">
    <property type="protein sequence ID" value="XDQ83389.1"/>
    <property type="molecule type" value="Genomic_DNA"/>
</dbReference>
<reference evidence="4" key="1">
    <citation type="submission" date="2024-07" db="EMBL/GenBank/DDBJ databases">
        <authorList>
            <person name="Yu S.T."/>
        </authorList>
    </citation>
    <scope>NUCLEOTIDE SEQUENCE</scope>
    <source>
        <strain evidence="4">Y1</strain>
    </source>
</reference>
<dbReference type="AlphaFoldDB" id="A0AB39TWD6"/>
<evidence type="ECO:0000259" key="2">
    <source>
        <dbReference type="Pfam" id="PF01028"/>
    </source>
</evidence>